<keyword evidence="4" id="KW-1185">Reference proteome</keyword>
<feature type="compositionally biased region" description="Low complexity" evidence="1">
    <location>
        <begin position="331"/>
        <end position="352"/>
    </location>
</feature>
<sequence>MDPNQWRNFNTPYGQPPGVGSSAELPRLELVTQQTVFSPGFGLPQGPPGLSIPSHHGAMVENPVHGAFGLPKVSLPTDFTGASMMRSTIGEPFSRSIPPQYTSDALKSSQEVERGLLNLMNSHPLSLDLSGPPPAHSGSTNQSISRNPLAAENLINHQPFSMKLQNQAEPLRISVPTSKVGYSEMRSPTSTLLYGLTSPGLEDRSHSETAFSAFSSTQTSKAEQFNSSHGMNYDPVSPVSDVGQQNDDFAHMDFQDLTQMDPSRNSMKLNQNSVIMQHINDPKSVSRDMGSDQNSYMSSHNFMHGSPSFHGNHGVSSPVHRSPHNVSPHIPSSRESPQVQPPSSSVSSPMVQTAPDPRTKSKKSNILMRSRSGDESSVGRSQLQDIPPIDCVDVPTSNQNYNLPGNYSYCAPKNHAGSPQSLNSFSPQSYSPHMHQPMQGSYQNIQNGRHSSSSLGSNNSPVINDYTSLPQTVIGTQSSSVPLVSNSMESSLLNHVMNTTTSSMLSSNSLYTSSLSSSLPAPSVSSSNPMLMSSMQRPSVADHQSSVNYTSNSGNSMKLTMGDSLEMQGLGMVGNSSYQAVSTESNMYTDMDNYGNRYDMNGPCLAYEENQRRTSTIDEDALSSLIGSHSAPGQYPTPQQPMQDQGPGLEEWSSLNNRMLPSSKTVAVKPEVDDEFAHLQKPPSTPAVNKQTQRTTSLFQNHTQNTKPSPPPVQKPEIKKNPNSGFLNSFLSFIQGKKPETLSSVNTSVVKRPELPKYIPEPPRPKAVQKDRKFDSDSTSPKASSVYSPSTSQASTIFSDEEESSNTNPSNKVQGIVQHIGEDGKPSLKMKISLGKGRGSESVKHKTELQRVTKRRNSKHTKKKRRDGSDDAYVMSSGNEDDFDEFSPESQISEKPSHPEKSVPKRQLSSRKAKEKAQQKKKYVESDSDEETLGPIIPFTRKPPSEDEAYDSDRDPDWAPFAAETKKEPRAKATRGRRRKGSIRRSIEMESEDLEILRKRVKVITSVEQKPALTETKSEPPAPGRVFSLPVFRIGDFVIAKSDLNNFECFPIWRIDPGKMMKKYELFTDKGKILHMATCTYSSCLPKMDLDYIPVKVTTIRNERDGHIVEVHEADRPKPKLDSRLETEYEEDPLADMFNVYLQIFLSCALEPGFLMAILDSKEEFYLGPLNSIDDLIDKKLIEIDAKVQWKQKFKEALQSKPHIRELDRADLKLSCQACRFASEPALKSVHLFGQSYDHKTLVENKASLVDGSMEFLIGKTASLYVMPYHSLYHFKYNLSKRCQAKVDLLKQANSRLANPEILDKCLNNRVWVLKIFDDLKTLLEKG</sequence>
<feature type="region of interest" description="Disordered" evidence="1">
    <location>
        <begin position="282"/>
        <end position="391"/>
    </location>
</feature>
<accession>A0A8W8MZX9</accession>
<reference evidence="3" key="1">
    <citation type="submission" date="2022-08" db="UniProtKB">
        <authorList>
            <consortium name="EnsemblMetazoa"/>
        </authorList>
    </citation>
    <scope>IDENTIFICATION</scope>
    <source>
        <strain evidence="3">05x7-T-G4-1.051#20</strain>
    </source>
</reference>
<organism evidence="3 4">
    <name type="scientific">Magallana gigas</name>
    <name type="common">Pacific oyster</name>
    <name type="synonym">Crassostrea gigas</name>
    <dbReference type="NCBI Taxonomy" id="29159"/>
    <lineage>
        <taxon>Eukaryota</taxon>
        <taxon>Metazoa</taxon>
        <taxon>Spiralia</taxon>
        <taxon>Lophotrochozoa</taxon>
        <taxon>Mollusca</taxon>
        <taxon>Bivalvia</taxon>
        <taxon>Autobranchia</taxon>
        <taxon>Pteriomorphia</taxon>
        <taxon>Ostreida</taxon>
        <taxon>Ostreoidea</taxon>
        <taxon>Ostreidae</taxon>
        <taxon>Magallana</taxon>
    </lineage>
</organism>
<dbReference type="PANTHER" id="PTHR14709">
    <property type="entry name" value="GLUTAMINE AND SERINE-RICH PROTEIN 1-RELATED"/>
    <property type="match status" value="1"/>
</dbReference>
<feature type="region of interest" description="Disordered" evidence="1">
    <location>
        <begin position="699"/>
        <end position="724"/>
    </location>
</feature>
<feature type="compositionally biased region" description="Basic and acidic residues" evidence="1">
    <location>
        <begin position="915"/>
        <end position="925"/>
    </location>
</feature>
<protein>
    <recommendedName>
        <fullName evidence="2">DUF4211 domain-containing protein</fullName>
    </recommendedName>
</protein>
<dbReference type="InterPro" id="IPR025451">
    <property type="entry name" value="DUF4211"/>
</dbReference>
<evidence type="ECO:0000313" key="3">
    <source>
        <dbReference type="EnsemblMetazoa" id="G4042.1:cds"/>
    </source>
</evidence>
<evidence type="ECO:0000313" key="4">
    <source>
        <dbReference type="Proteomes" id="UP000005408"/>
    </source>
</evidence>
<feature type="compositionally biased region" description="Polar residues" evidence="1">
    <location>
        <begin position="777"/>
        <end position="798"/>
    </location>
</feature>
<proteinExistence type="predicted"/>
<feature type="compositionally biased region" description="Basic residues" evidence="1">
    <location>
        <begin position="972"/>
        <end position="983"/>
    </location>
</feature>
<dbReference type="EnsemblMetazoa" id="G4042.1">
    <property type="protein sequence ID" value="G4042.1:cds"/>
    <property type="gene ID" value="G4042"/>
</dbReference>
<feature type="region of interest" description="Disordered" evidence="1">
    <location>
        <begin position="754"/>
        <end position="984"/>
    </location>
</feature>
<name>A0A8W8MZX9_MAGGI</name>
<feature type="compositionally biased region" description="Basic and acidic residues" evidence="1">
    <location>
        <begin position="838"/>
        <end position="851"/>
    </location>
</feature>
<feature type="region of interest" description="Disordered" evidence="1">
    <location>
        <begin position="627"/>
        <end position="648"/>
    </location>
</feature>
<feature type="compositionally biased region" description="Polar residues" evidence="1">
    <location>
        <begin position="291"/>
        <end position="301"/>
    </location>
</feature>
<dbReference type="Proteomes" id="UP000005408">
    <property type="component" value="Unassembled WGS sequence"/>
</dbReference>
<evidence type="ECO:0000256" key="1">
    <source>
        <dbReference type="SAM" id="MobiDB-lite"/>
    </source>
</evidence>
<dbReference type="Pfam" id="PF13926">
    <property type="entry name" value="DUF4211"/>
    <property type="match status" value="1"/>
</dbReference>
<feature type="region of interest" description="Disordered" evidence="1">
    <location>
        <begin position="125"/>
        <end position="144"/>
    </location>
</feature>
<dbReference type="InterPro" id="IPR052466">
    <property type="entry name" value="DNA_MethProtect_Complex"/>
</dbReference>
<feature type="compositionally biased region" description="Basic residues" evidence="1">
    <location>
        <begin position="852"/>
        <end position="866"/>
    </location>
</feature>
<feature type="domain" description="DUF4211" evidence="2">
    <location>
        <begin position="1124"/>
        <end position="1242"/>
    </location>
</feature>
<evidence type="ECO:0000259" key="2">
    <source>
        <dbReference type="Pfam" id="PF13926"/>
    </source>
</evidence>
<dbReference type="PANTHER" id="PTHR14709:SF1">
    <property type="entry name" value="PROLINE-RICH PROTEIN 12"/>
    <property type="match status" value="1"/>
</dbReference>